<keyword evidence="3" id="KW-1185">Reference proteome</keyword>
<organism evidence="2 3">
    <name type="scientific">Caldanaerovirga acetigignens</name>
    <dbReference type="NCBI Taxonomy" id="447595"/>
    <lineage>
        <taxon>Bacteria</taxon>
        <taxon>Bacillati</taxon>
        <taxon>Bacillota</taxon>
        <taxon>Clostridia</taxon>
        <taxon>Thermosediminibacterales</taxon>
        <taxon>Thermosediminibacteraceae</taxon>
        <taxon>Caldanaerovirga</taxon>
    </lineage>
</organism>
<keyword evidence="1" id="KW-0472">Membrane</keyword>
<evidence type="ECO:0000313" key="3">
    <source>
        <dbReference type="Proteomes" id="UP000184375"/>
    </source>
</evidence>
<evidence type="ECO:0000313" key="2">
    <source>
        <dbReference type="EMBL" id="SHM07927.1"/>
    </source>
</evidence>
<gene>
    <name evidence="2" type="ORF">SAMN05660826_00165</name>
</gene>
<reference evidence="3" key="1">
    <citation type="submission" date="2016-11" db="EMBL/GenBank/DDBJ databases">
        <authorList>
            <person name="Varghese N."/>
            <person name="Submissions S."/>
        </authorList>
    </citation>
    <scope>NUCLEOTIDE SEQUENCE [LARGE SCALE GENOMIC DNA]</scope>
    <source>
        <strain evidence="3">DSM 18802</strain>
    </source>
</reference>
<dbReference type="EMBL" id="FRCR01000001">
    <property type="protein sequence ID" value="SHM07927.1"/>
    <property type="molecule type" value="Genomic_DNA"/>
</dbReference>
<dbReference type="InterPro" id="IPR043723">
    <property type="entry name" value="DUF5665"/>
</dbReference>
<dbReference type="Proteomes" id="UP000184375">
    <property type="component" value="Unassembled WGS sequence"/>
</dbReference>
<accession>A0A1M7FW58</accession>
<sequence>MLMERERENLIRELSLKIDELSVKIEKLNLSEYLELFRNPKRLLYLNFLAGVARGFGMAVGFTLLGALALYILQRVVILNLPLIGDFIAELVRIVQDELSVK</sequence>
<proteinExistence type="predicted"/>
<protein>
    <submittedName>
        <fullName evidence="2">Uncharacterized protein</fullName>
    </submittedName>
</protein>
<dbReference type="STRING" id="447595.SAMN05660826_00165"/>
<keyword evidence="1" id="KW-0812">Transmembrane</keyword>
<feature type="transmembrane region" description="Helical" evidence="1">
    <location>
        <begin position="44"/>
        <end position="73"/>
    </location>
</feature>
<evidence type="ECO:0000256" key="1">
    <source>
        <dbReference type="SAM" id="Phobius"/>
    </source>
</evidence>
<dbReference type="Pfam" id="PF18910">
    <property type="entry name" value="DUF5665"/>
    <property type="match status" value="1"/>
</dbReference>
<name>A0A1M7FW58_9FIRM</name>
<keyword evidence="1" id="KW-1133">Transmembrane helix</keyword>
<dbReference type="AlphaFoldDB" id="A0A1M7FW58"/>